<accession>A0A9X1SE02</accession>
<name>A0A9X1SE02_9MICC</name>
<reference evidence="1" key="1">
    <citation type="submission" date="2021-10" db="EMBL/GenBank/DDBJ databases">
        <title>Novel species in genus Arthrobacter.</title>
        <authorList>
            <person name="Liu Y."/>
        </authorList>
    </citation>
    <scope>NUCLEOTIDE SEQUENCE</scope>
    <source>
        <strain evidence="1">Zg-Y453</strain>
    </source>
</reference>
<evidence type="ECO:0000313" key="2">
    <source>
        <dbReference type="Proteomes" id="UP001139158"/>
    </source>
</evidence>
<dbReference type="Proteomes" id="UP001139158">
    <property type="component" value="Unassembled WGS sequence"/>
</dbReference>
<keyword evidence="2" id="KW-1185">Reference proteome</keyword>
<comment type="caution">
    <text evidence="1">The sequence shown here is derived from an EMBL/GenBank/DDBJ whole genome shotgun (WGS) entry which is preliminary data.</text>
</comment>
<dbReference type="EMBL" id="JAJFZV010000020">
    <property type="protein sequence ID" value="MCC3299683.1"/>
    <property type="molecule type" value="Genomic_DNA"/>
</dbReference>
<proteinExistence type="predicted"/>
<dbReference type="AlphaFoldDB" id="A0A9X1SE02"/>
<organism evidence="1 2">
    <name type="scientific">Arthrobacter caoxuetaonis</name>
    <dbReference type="NCBI Taxonomy" id="2886935"/>
    <lineage>
        <taxon>Bacteria</taxon>
        <taxon>Bacillati</taxon>
        <taxon>Actinomycetota</taxon>
        <taxon>Actinomycetes</taxon>
        <taxon>Micrococcales</taxon>
        <taxon>Micrococcaceae</taxon>
        <taxon>Arthrobacter</taxon>
    </lineage>
</organism>
<sequence>MTANALADLRFDLLSDEQGGLPVSAMRTDATDVIRNLPEEIEQAGSTEGRIAAVQAARERIHAVQEKHSAVSSVAQDIRNHLDEADRLLGKTYDWDRAGY</sequence>
<evidence type="ECO:0000313" key="1">
    <source>
        <dbReference type="EMBL" id="MCC3299683.1"/>
    </source>
</evidence>
<protein>
    <submittedName>
        <fullName evidence="1">Uncharacterized protein</fullName>
    </submittedName>
</protein>
<gene>
    <name evidence="1" type="ORF">LJ757_17960</name>
</gene>
<dbReference type="RefSeq" id="WP_227897669.1">
    <property type="nucleotide sequence ID" value="NZ_CP099467.1"/>
</dbReference>